<proteinExistence type="predicted"/>
<evidence type="ECO:0000256" key="3">
    <source>
        <dbReference type="ARBA" id="ARBA00022723"/>
    </source>
</evidence>
<dbReference type="AlphaFoldDB" id="A0A4V6DWF5"/>
<name>A0A4V6DWF5_9BACT</name>
<keyword evidence="2" id="KW-0349">Heme</keyword>
<dbReference type="SUPFAM" id="SSF46458">
    <property type="entry name" value="Globin-like"/>
    <property type="match status" value="1"/>
</dbReference>
<dbReference type="InterPro" id="IPR012292">
    <property type="entry name" value="Globin/Proto"/>
</dbReference>
<evidence type="ECO:0000313" key="6">
    <source>
        <dbReference type="Proteomes" id="UP000310353"/>
    </source>
</evidence>
<dbReference type="Proteomes" id="UP000310353">
    <property type="component" value="Unassembled WGS sequence"/>
</dbReference>
<keyword evidence="3" id="KW-0479">Metal-binding</keyword>
<dbReference type="Gene3D" id="1.10.490.10">
    <property type="entry name" value="Globins"/>
    <property type="match status" value="1"/>
</dbReference>
<dbReference type="EMBL" id="NXMA01000009">
    <property type="protein sequence ID" value="TKX31632.1"/>
    <property type="molecule type" value="Genomic_DNA"/>
</dbReference>
<dbReference type="RefSeq" id="WP_137622488.1">
    <property type="nucleotide sequence ID" value="NZ_NXMA01000009.1"/>
</dbReference>
<keyword evidence="1" id="KW-0813">Transport</keyword>
<dbReference type="OrthoDB" id="25954at2"/>
<evidence type="ECO:0000256" key="2">
    <source>
        <dbReference type="ARBA" id="ARBA00022617"/>
    </source>
</evidence>
<dbReference type="InterPro" id="IPR009050">
    <property type="entry name" value="Globin-like_sf"/>
</dbReference>
<evidence type="ECO:0000256" key="4">
    <source>
        <dbReference type="ARBA" id="ARBA00023004"/>
    </source>
</evidence>
<evidence type="ECO:0000256" key="1">
    <source>
        <dbReference type="ARBA" id="ARBA00022448"/>
    </source>
</evidence>
<dbReference type="CDD" id="cd08916">
    <property type="entry name" value="TrHb3_P"/>
    <property type="match status" value="1"/>
</dbReference>
<keyword evidence="6" id="KW-1185">Reference proteome</keyword>
<protein>
    <submittedName>
        <fullName evidence="5">Uncharacterized protein</fullName>
    </submittedName>
</protein>
<dbReference type="GO" id="GO:0019825">
    <property type="term" value="F:oxygen binding"/>
    <property type="evidence" value="ECO:0007669"/>
    <property type="project" value="InterPro"/>
</dbReference>
<gene>
    <name evidence="5" type="ORF">CQA76_05800</name>
</gene>
<dbReference type="InterPro" id="IPR001486">
    <property type="entry name" value="Hemoglobin_trunc"/>
</dbReference>
<dbReference type="GO" id="GO:0046872">
    <property type="term" value="F:metal ion binding"/>
    <property type="evidence" value="ECO:0007669"/>
    <property type="project" value="UniProtKB-KW"/>
</dbReference>
<organism evidence="5 6">
    <name type="scientific">Campylobacter aviculae</name>
    <dbReference type="NCBI Taxonomy" id="2510190"/>
    <lineage>
        <taxon>Bacteria</taxon>
        <taxon>Pseudomonadati</taxon>
        <taxon>Campylobacterota</taxon>
        <taxon>Epsilonproteobacteria</taxon>
        <taxon>Campylobacterales</taxon>
        <taxon>Campylobacteraceae</taxon>
        <taxon>Campylobacter</taxon>
    </lineage>
</organism>
<evidence type="ECO:0000313" key="5">
    <source>
        <dbReference type="EMBL" id="TKX31632.1"/>
    </source>
</evidence>
<reference evidence="5 6" key="1">
    <citation type="submission" date="2018-05" db="EMBL/GenBank/DDBJ databases">
        <title>Novel Campyloabacter and Helicobacter Species and Strains.</title>
        <authorList>
            <person name="Mannion A.J."/>
            <person name="Shen Z."/>
            <person name="Fox J.G."/>
        </authorList>
    </citation>
    <scope>NUCLEOTIDE SEQUENCE [LARGE SCALE GENOMIC DNA]</scope>
    <source>
        <strain evidence="6">MIT17-670</strain>
    </source>
</reference>
<comment type="caution">
    <text evidence="5">The sequence shown here is derived from an EMBL/GenBank/DDBJ whole genome shotgun (WGS) entry which is preliminary data.</text>
</comment>
<dbReference type="GO" id="GO:0020037">
    <property type="term" value="F:heme binding"/>
    <property type="evidence" value="ECO:0007669"/>
    <property type="project" value="InterPro"/>
</dbReference>
<dbReference type="Pfam" id="PF01152">
    <property type="entry name" value="Bac_globin"/>
    <property type="match status" value="1"/>
</dbReference>
<sequence length="128" mass="15214">MQFDTINQENIAILMEIFYEKIRKDENLGPIFNEAIGTSNEQWKEHKAKIGNFWAGMLLGEGDYNGQPLKKHLDLPPFPQEFFEIWLKLFEESLDKIYNEEMKNVILQRAKMIASHFQNMLYQHKTPH</sequence>
<accession>A0A4V6DWF5</accession>
<keyword evidence="4" id="KW-0408">Iron</keyword>